<dbReference type="PATRIC" id="fig|1246995.3.peg.3164"/>
<name>U5VWL4_9ACTN</name>
<sequence length="68" mass="7466">MQETMRAFREDAGYYAHGGATNVVSLKFTVAVLQELAPGMVLTGFGYQDQRVVSEAEFEETAQEDCDG</sequence>
<evidence type="ECO:0000313" key="2">
    <source>
        <dbReference type="Proteomes" id="UP000017746"/>
    </source>
</evidence>
<dbReference type="AlphaFoldDB" id="U5VWL4"/>
<accession>U5VWL4</accession>
<protein>
    <submittedName>
        <fullName evidence="1">Uncharacterized protein</fullName>
    </submittedName>
</protein>
<keyword evidence="2" id="KW-1185">Reference proteome</keyword>
<proteinExistence type="predicted"/>
<reference evidence="1 2" key="1">
    <citation type="journal article" date="2014" name="J. Biotechnol.">
        <title>Complete genome sequence of the actinobacterium Actinoplanes friuliensis HAG 010964, producer of the lipopeptide antibiotic friulimycin.</title>
        <authorList>
            <person name="Ruckert C."/>
            <person name="Szczepanowski R."/>
            <person name="Albersmeier A."/>
            <person name="Goesmann A."/>
            <person name="Fischer N."/>
            <person name="Steinkamper A."/>
            <person name="Puhler A."/>
            <person name="Biener R."/>
            <person name="Schwartz D."/>
            <person name="Kalinowski J."/>
        </authorList>
    </citation>
    <scope>NUCLEOTIDE SEQUENCE [LARGE SCALE GENOMIC DNA]</scope>
    <source>
        <strain evidence="1 2">DSM 7358</strain>
    </source>
</reference>
<dbReference type="RefSeq" id="WP_023361457.1">
    <property type="nucleotide sequence ID" value="NC_022657.1"/>
</dbReference>
<gene>
    <name evidence="1" type="ORF">AFR_15580</name>
</gene>
<dbReference type="HOGENOM" id="CLU_2784533_0_0_11"/>
<dbReference type="EMBL" id="CP006272">
    <property type="protein sequence ID" value="AGZ41398.1"/>
    <property type="molecule type" value="Genomic_DNA"/>
</dbReference>
<organism evidence="1 2">
    <name type="scientific">Actinoplanes friuliensis DSM 7358</name>
    <dbReference type="NCBI Taxonomy" id="1246995"/>
    <lineage>
        <taxon>Bacteria</taxon>
        <taxon>Bacillati</taxon>
        <taxon>Actinomycetota</taxon>
        <taxon>Actinomycetes</taxon>
        <taxon>Micromonosporales</taxon>
        <taxon>Micromonosporaceae</taxon>
        <taxon>Actinoplanes</taxon>
    </lineage>
</organism>
<dbReference type="OrthoDB" id="10006883at2"/>
<dbReference type="KEGG" id="afs:AFR_15580"/>
<evidence type="ECO:0000313" key="1">
    <source>
        <dbReference type="EMBL" id="AGZ41398.1"/>
    </source>
</evidence>
<dbReference type="Proteomes" id="UP000017746">
    <property type="component" value="Chromosome"/>
</dbReference>